<dbReference type="GeneID" id="66513556"/>
<evidence type="ECO:0000313" key="3">
    <source>
        <dbReference type="Proteomes" id="UP000032614"/>
    </source>
</evidence>
<evidence type="ECO:0000313" key="4">
    <source>
        <dbReference type="Proteomes" id="UP001246473"/>
    </source>
</evidence>
<dbReference type="EMBL" id="CP010025">
    <property type="protein sequence ID" value="AJZ57064.1"/>
    <property type="molecule type" value="Genomic_DNA"/>
</dbReference>
<dbReference type="Proteomes" id="UP001246473">
    <property type="component" value="Unassembled WGS sequence"/>
</dbReference>
<sequence length="187" mass="20896">MDLSIAIEARVQWALATYACDPEATGNSEYGEKMEQAEKLAYEAGWAYPNAPVPHLFADVPYLRGIFEEAASVSLDIEAELEVEREEERRRIERLRERKRVNALVAGNDWAALHLPTPEELTATLASGKSENINGHFVEYDSDDGLTWYTNPYGIDGVLFNGLPTIEGVREFLTDMARGIEYGPSPD</sequence>
<gene>
    <name evidence="1" type="ORF">OI25_7209</name>
    <name evidence="2" type="ORF">ParKJ_34915</name>
</gene>
<evidence type="ECO:0000313" key="1">
    <source>
        <dbReference type="EMBL" id="AJZ57064.1"/>
    </source>
</evidence>
<organism evidence="2 4">
    <name type="scientific">Paraburkholderia fungorum</name>
    <dbReference type="NCBI Taxonomy" id="134537"/>
    <lineage>
        <taxon>Bacteria</taxon>
        <taxon>Pseudomonadati</taxon>
        <taxon>Pseudomonadota</taxon>
        <taxon>Betaproteobacteria</taxon>
        <taxon>Burkholderiales</taxon>
        <taxon>Burkholderiaceae</taxon>
        <taxon>Paraburkholderia</taxon>
    </lineage>
</organism>
<evidence type="ECO:0000313" key="2">
    <source>
        <dbReference type="EMBL" id="MDT8842631.1"/>
    </source>
</evidence>
<reference evidence="1 3" key="1">
    <citation type="journal article" date="2015" name="Genome Announc.">
        <title>Complete genome sequences for 59 burkholderia isolates, both pathogenic and near neighbor.</title>
        <authorList>
            <person name="Johnson S.L."/>
            <person name="Bishop-Lilly K.A."/>
            <person name="Ladner J.T."/>
            <person name="Daligault H.E."/>
            <person name="Davenport K.W."/>
            <person name="Jaissle J."/>
            <person name="Frey K.G."/>
            <person name="Koroleva G.I."/>
            <person name="Bruce D.C."/>
            <person name="Coyne S.R."/>
            <person name="Broomall S.M."/>
            <person name="Li P.E."/>
            <person name="Teshima H."/>
            <person name="Gibbons H.S."/>
            <person name="Palacios G.F."/>
            <person name="Rosenzweig C.N."/>
            <person name="Redden C.L."/>
            <person name="Xu Y."/>
            <person name="Minogue T.D."/>
            <person name="Chain P.S."/>
        </authorList>
    </citation>
    <scope>NUCLEOTIDE SEQUENCE [LARGE SCALE GENOMIC DNA]</scope>
    <source>
        <strain evidence="1 3">ATCC BAA-463</strain>
    </source>
</reference>
<dbReference type="Proteomes" id="UP000032614">
    <property type="component" value="Chromosome 3"/>
</dbReference>
<dbReference type="EMBL" id="JANSLM010000018">
    <property type="protein sequence ID" value="MDT8842631.1"/>
    <property type="molecule type" value="Genomic_DNA"/>
</dbReference>
<proteinExistence type="predicted"/>
<dbReference type="KEGG" id="bfn:OI25_7209"/>
<reference evidence="2" key="2">
    <citation type="submission" date="2022-08" db="EMBL/GenBank/DDBJ databases">
        <authorList>
            <person name="Kim S.-J."/>
        </authorList>
    </citation>
    <scope>NUCLEOTIDE SEQUENCE</scope>
    <source>
        <strain evidence="2">KJ</strain>
    </source>
</reference>
<accession>A0AAP5QFP3</accession>
<dbReference type="RefSeq" id="WP_052719540.1">
    <property type="nucleotide sequence ID" value="NZ_CP010025.1"/>
</dbReference>
<name>A0AAP5QFP3_9BURK</name>
<dbReference type="AlphaFoldDB" id="A0AAP5QFP3"/>
<protein>
    <submittedName>
        <fullName evidence="2">Uncharacterized protein</fullName>
    </submittedName>
</protein>